<feature type="transmembrane region" description="Helical" evidence="4">
    <location>
        <begin position="156"/>
        <end position="175"/>
    </location>
</feature>
<evidence type="ECO:0000256" key="1">
    <source>
        <dbReference type="ARBA" id="ARBA00023015"/>
    </source>
</evidence>
<dbReference type="GO" id="GO:0003700">
    <property type="term" value="F:DNA-binding transcription factor activity"/>
    <property type="evidence" value="ECO:0007669"/>
    <property type="project" value="InterPro"/>
</dbReference>
<dbReference type="AlphaFoldDB" id="F2JYR3"/>
<evidence type="ECO:0000256" key="2">
    <source>
        <dbReference type="ARBA" id="ARBA00023125"/>
    </source>
</evidence>
<gene>
    <name evidence="6" type="ordered locus">Marme_0388</name>
</gene>
<dbReference type="EMBL" id="CP002583">
    <property type="protein sequence ID" value="ADZ89688.1"/>
    <property type="molecule type" value="Genomic_DNA"/>
</dbReference>
<dbReference type="Pfam" id="PF12833">
    <property type="entry name" value="HTH_18"/>
    <property type="match status" value="1"/>
</dbReference>
<protein>
    <submittedName>
        <fullName evidence="6">Transcriptional regulator, AraC family</fullName>
    </submittedName>
</protein>
<feature type="transmembrane region" description="Helical" evidence="4">
    <location>
        <begin position="88"/>
        <end position="106"/>
    </location>
</feature>
<organism evidence="6 7">
    <name type="scientific">Marinomonas mediterranea (strain ATCC 700492 / JCM 21426 / NBRC 103028 / MMB-1)</name>
    <dbReference type="NCBI Taxonomy" id="717774"/>
    <lineage>
        <taxon>Bacteria</taxon>
        <taxon>Pseudomonadati</taxon>
        <taxon>Pseudomonadota</taxon>
        <taxon>Gammaproteobacteria</taxon>
        <taxon>Oceanospirillales</taxon>
        <taxon>Oceanospirillaceae</taxon>
        <taxon>Marinomonas</taxon>
    </lineage>
</organism>
<evidence type="ECO:0000313" key="7">
    <source>
        <dbReference type="Proteomes" id="UP000001062"/>
    </source>
</evidence>
<keyword evidence="4" id="KW-0472">Membrane</keyword>
<dbReference type="Gene3D" id="1.10.10.60">
    <property type="entry name" value="Homeodomain-like"/>
    <property type="match status" value="1"/>
</dbReference>
<reference evidence="6 7" key="1">
    <citation type="journal article" date="2012" name="Stand. Genomic Sci.">
        <title>Complete genome sequence of the melanogenic marine bacterium Marinomonas mediterranea type strain (MMB-1(T)).</title>
        <authorList>
            <person name="Lucas-Elio P."/>
            <person name="Goodwin L."/>
            <person name="Woyke T."/>
            <person name="Pitluck S."/>
            <person name="Nolan M."/>
            <person name="Kyrpides N.C."/>
            <person name="Detter J.C."/>
            <person name="Copeland A."/>
            <person name="Teshima H."/>
            <person name="Bruce D."/>
            <person name="Detter C."/>
            <person name="Tapia R."/>
            <person name="Han S."/>
            <person name="Land M.L."/>
            <person name="Ivanova N."/>
            <person name="Mikhailova N."/>
            <person name="Johnston A.W."/>
            <person name="Sanchez-Amat A."/>
        </authorList>
    </citation>
    <scope>NUCLEOTIDE SEQUENCE [LARGE SCALE GENOMIC DNA]</scope>
    <source>
        <strain evidence="7">ATCC 700492 / JCM 21426 / NBRC 103028 / MMB-1</strain>
    </source>
</reference>
<keyword evidence="4" id="KW-0812">Transmembrane</keyword>
<proteinExistence type="predicted"/>
<keyword evidence="4" id="KW-1133">Transmembrane helix</keyword>
<feature type="transmembrane region" description="Helical" evidence="4">
    <location>
        <begin position="118"/>
        <end position="135"/>
    </location>
</feature>
<dbReference type="PANTHER" id="PTHR43280">
    <property type="entry name" value="ARAC-FAMILY TRANSCRIPTIONAL REGULATOR"/>
    <property type="match status" value="1"/>
</dbReference>
<dbReference type="GO" id="GO:0043565">
    <property type="term" value="F:sequence-specific DNA binding"/>
    <property type="evidence" value="ECO:0007669"/>
    <property type="project" value="InterPro"/>
</dbReference>
<feature type="transmembrane region" description="Helical" evidence="4">
    <location>
        <begin position="56"/>
        <end position="76"/>
    </location>
</feature>
<feature type="transmembrane region" description="Helical" evidence="4">
    <location>
        <begin position="6"/>
        <end position="23"/>
    </location>
</feature>
<dbReference type="Proteomes" id="UP000001062">
    <property type="component" value="Chromosome"/>
</dbReference>
<evidence type="ECO:0000256" key="4">
    <source>
        <dbReference type="SAM" id="Phobius"/>
    </source>
</evidence>
<dbReference type="SMART" id="SM00342">
    <property type="entry name" value="HTH_ARAC"/>
    <property type="match status" value="1"/>
</dbReference>
<name>F2JYR3_MARM1</name>
<keyword evidence="3" id="KW-0804">Transcription</keyword>
<keyword evidence="2" id="KW-0238">DNA-binding</keyword>
<accession>F2JYR3</accession>
<dbReference type="PANTHER" id="PTHR43280:SF29">
    <property type="entry name" value="ARAC-FAMILY TRANSCRIPTIONAL REGULATOR"/>
    <property type="match status" value="1"/>
</dbReference>
<evidence type="ECO:0000259" key="5">
    <source>
        <dbReference type="PROSITE" id="PS01124"/>
    </source>
</evidence>
<feature type="transmembrane region" description="Helical" evidence="4">
    <location>
        <begin position="32"/>
        <end position="50"/>
    </location>
</feature>
<dbReference type="OrthoDB" id="345413at2"/>
<dbReference type="HOGENOM" id="CLU_823550_0_0_6"/>
<feature type="transmembrane region" description="Helical" evidence="4">
    <location>
        <begin position="181"/>
        <end position="200"/>
    </location>
</feature>
<dbReference type="PROSITE" id="PS01124">
    <property type="entry name" value="HTH_ARAC_FAMILY_2"/>
    <property type="match status" value="1"/>
</dbReference>
<dbReference type="InterPro" id="IPR018060">
    <property type="entry name" value="HTH_AraC"/>
</dbReference>
<dbReference type="InterPro" id="IPR009057">
    <property type="entry name" value="Homeodomain-like_sf"/>
</dbReference>
<evidence type="ECO:0000313" key="6">
    <source>
        <dbReference type="EMBL" id="ADZ89688.1"/>
    </source>
</evidence>
<dbReference type="eggNOG" id="COG4977">
    <property type="taxonomic scope" value="Bacteria"/>
</dbReference>
<dbReference type="KEGG" id="mme:Marme_0388"/>
<dbReference type="RefSeq" id="WP_013659594.1">
    <property type="nucleotide sequence ID" value="NC_015276.1"/>
</dbReference>
<dbReference type="STRING" id="717774.Marme_0388"/>
<dbReference type="SUPFAM" id="SSF46689">
    <property type="entry name" value="Homeodomain-like"/>
    <property type="match status" value="1"/>
</dbReference>
<keyword evidence="7" id="KW-1185">Reference proteome</keyword>
<dbReference type="PATRIC" id="fig|717774.3.peg.397"/>
<keyword evidence="1" id="KW-0805">Transcription regulation</keyword>
<feature type="domain" description="HTH araC/xylS-type" evidence="5">
    <location>
        <begin position="251"/>
        <end position="356"/>
    </location>
</feature>
<evidence type="ECO:0000256" key="3">
    <source>
        <dbReference type="ARBA" id="ARBA00023163"/>
    </source>
</evidence>
<sequence>MIAVPLPFVVALLLSILAMVIFFRRERDERPAFLFLALCAFTTTVVGLRWTTDLTIFKFLQPILASFIPATAWYCFARAHRKTGFSYLHFAPPVILFLASLTYPFWRPPIDPVLTTLYAAYGIALLRLSIIRDSIPTYVRLSDIPNAIKAERGAGIMLLMSATIDGALAIDFALFGGQHSMLILALGHALILPLLAILVVRISVSIHSESSLDDVEELAPINKNASTTGTSLEKATKADANNNALSESEADAIVENIDRYMKDRQVYLDPDLTLDRLARKVCIPARQISSAINLIHQRNVSQVINEYRIAHAQHLLTTTDDTITQIYLNSGFQTKSNFNREFSRVAQQTPSEFRKASKHPSH</sequence>